<comment type="caution">
    <text evidence="1">The sequence shown here is derived from an EMBL/GenBank/DDBJ whole genome shotgun (WGS) entry which is preliminary data.</text>
</comment>
<name>A0ABN9DC57_9NEOB</name>
<evidence type="ECO:0000313" key="2">
    <source>
        <dbReference type="Proteomes" id="UP001162483"/>
    </source>
</evidence>
<dbReference type="EMBL" id="CATNWA010014297">
    <property type="protein sequence ID" value="CAI9570161.1"/>
    <property type="molecule type" value="Genomic_DNA"/>
</dbReference>
<feature type="non-terminal residue" evidence="1">
    <location>
        <position position="70"/>
    </location>
</feature>
<proteinExistence type="predicted"/>
<reference evidence="1" key="1">
    <citation type="submission" date="2023-05" db="EMBL/GenBank/DDBJ databases">
        <authorList>
            <person name="Stuckert A."/>
        </authorList>
    </citation>
    <scope>NUCLEOTIDE SEQUENCE</scope>
</reference>
<sequence length="70" mass="7601">MGTDEEALVGGTDGHRQASLMGTERQHSYMVLIGGPDSWHFSLFTWTQCTADRYAACSQSCACAVRMGGR</sequence>
<accession>A0ABN9DC57</accession>
<evidence type="ECO:0000313" key="1">
    <source>
        <dbReference type="EMBL" id="CAI9570161.1"/>
    </source>
</evidence>
<dbReference type="Proteomes" id="UP001162483">
    <property type="component" value="Unassembled WGS sequence"/>
</dbReference>
<gene>
    <name evidence="1" type="ORF">SPARVUS_LOCUS7057715</name>
</gene>
<protein>
    <submittedName>
        <fullName evidence="1">Uncharacterized protein</fullName>
    </submittedName>
</protein>
<organism evidence="1 2">
    <name type="scientific">Staurois parvus</name>
    <dbReference type="NCBI Taxonomy" id="386267"/>
    <lineage>
        <taxon>Eukaryota</taxon>
        <taxon>Metazoa</taxon>
        <taxon>Chordata</taxon>
        <taxon>Craniata</taxon>
        <taxon>Vertebrata</taxon>
        <taxon>Euteleostomi</taxon>
        <taxon>Amphibia</taxon>
        <taxon>Batrachia</taxon>
        <taxon>Anura</taxon>
        <taxon>Neobatrachia</taxon>
        <taxon>Ranoidea</taxon>
        <taxon>Ranidae</taxon>
        <taxon>Staurois</taxon>
    </lineage>
</organism>
<keyword evidence="2" id="KW-1185">Reference proteome</keyword>